<dbReference type="EC" id="2.3.2.2" evidence="6"/>
<comment type="similarity">
    <text evidence="6">Belongs to the gamma-glutamyltransferase family.</text>
</comment>
<dbReference type="Pfam" id="PF01019">
    <property type="entry name" value="G_glu_transpept"/>
    <property type="match status" value="1"/>
</dbReference>
<evidence type="ECO:0000256" key="3">
    <source>
        <dbReference type="ARBA" id="ARBA00047417"/>
    </source>
</evidence>
<dbReference type="InterPro" id="IPR000101">
    <property type="entry name" value="GGT_peptidase"/>
</dbReference>
<dbReference type="InterPro" id="IPR043138">
    <property type="entry name" value="GGT_lsub"/>
</dbReference>
<dbReference type="EC" id="3.4.19.13" evidence="6"/>
<dbReference type="SUPFAM" id="SSF56235">
    <property type="entry name" value="N-terminal nucleophile aminohydrolases (Ntn hydrolases)"/>
    <property type="match status" value="1"/>
</dbReference>
<evidence type="ECO:0000313" key="8">
    <source>
        <dbReference type="Proteomes" id="UP000002027"/>
    </source>
</evidence>
<organism evidence="7 8">
    <name type="scientific">Sphaerobacter thermophilus (strain ATCC 49802 / DSM 20745 / KCCM 41009 / NCIMB 13125 / S 6022)</name>
    <dbReference type="NCBI Taxonomy" id="479434"/>
    <lineage>
        <taxon>Bacteria</taxon>
        <taxon>Pseudomonadati</taxon>
        <taxon>Thermomicrobiota</taxon>
        <taxon>Thermomicrobia</taxon>
        <taxon>Sphaerobacterales</taxon>
        <taxon>Sphaerobacterineae</taxon>
        <taxon>Sphaerobacteraceae</taxon>
        <taxon>Sphaerobacter</taxon>
    </lineage>
</organism>
<dbReference type="OrthoDB" id="9781342at2"/>
<keyword evidence="6 7" id="KW-0808">Transferase</keyword>
<comment type="subunit">
    <text evidence="6">This enzyme consists of two polypeptide chains, which are synthesized in precursor form from a single polypeptide.</text>
</comment>
<dbReference type="Gene3D" id="3.60.20.40">
    <property type="match status" value="1"/>
</dbReference>
<comment type="catalytic activity">
    <reaction evidence="3 6">
        <text>an N-terminal (5-L-glutamyl)-[peptide] + an alpha-amino acid = 5-L-glutamyl amino acid + an N-terminal L-alpha-aminoacyl-[peptide]</text>
        <dbReference type="Rhea" id="RHEA:23904"/>
        <dbReference type="Rhea" id="RHEA-COMP:9780"/>
        <dbReference type="Rhea" id="RHEA-COMP:9795"/>
        <dbReference type="ChEBI" id="CHEBI:77644"/>
        <dbReference type="ChEBI" id="CHEBI:78597"/>
        <dbReference type="ChEBI" id="CHEBI:78599"/>
        <dbReference type="ChEBI" id="CHEBI:78608"/>
        <dbReference type="EC" id="2.3.2.2"/>
    </reaction>
</comment>
<feature type="active site" description="Nucleophile" evidence="4">
    <location>
        <position position="347"/>
    </location>
</feature>
<evidence type="ECO:0000256" key="1">
    <source>
        <dbReference type="ARBA" id="ARBA00001049"/>
    </source>
</evidence>
<dbReference type="InterPro" id="IPR052896">
    <property type="entry name" value="GGT-like_enzyme"/>
</dbReference>
<evidence type="ECO:0000256" key="4">
    <source>
        <dbReference type="PIRSR" id="PIRSR600101-1"/>
    </source>
</evidence>
<dbReference type="FunCoup" id="D1C3G5">
    <property type="interactions" value="300"/>
</dbReference>
<reference evidence="8" key="1">
    <citation type="submission" date="2009-11" db="EMBL/GenBank/DDBJ databases">
        <title>The complete chromosome 1 of Sphaerobacter thermophilus DSM 20745.</title>
        <authorList>
            <person name="Lucas S."/>
            <person name="Copeland A."/>
            <person name="Lapidus A."/>
            <person name="Glavina del Rio T."/>
            <person name="Dalin E."/>
            <person name="Tice H."/>
            <person name="Bruce D."/>
            <person name="Goodwin L."/>
            <person name="Pitluck S."/>
            <person name="Kyrpides N."/>
            <person name="Mavromatis K."/>
            <person name="Ivanova N."/>
            <person name="Mikhailova N."/>
            <person name="LaButti K.M."/>
            <person name="Clum A."/>
            <person name="Sun H.I."/>
            <person name="Brettin T."/>
            <person name="Detter J.C."/>
            <person name="Han C."/>
            <person name="Larimer F."/>
            <person name="Land M."/>
            <person name="Hauser L."/>
            <person name="Markowitz V."/>
            <person name="Cheng J.F."/>
            <person name="Hugenholtz P."/>
            <person name="Woyke T."/>
            <person name="Wu D."/>
            <person name="Steenblock K."/>
            <person name="Schneider S."/>
            <person name="Pukall R."/>
            <person name="Goeker M."/>
            <person name="Klenk H.P."/>
            <person name="Eisen J.A."/>
        </authorList>
    </citation>
    <scope>NUCLEOTIDE SEQUENCE [LARGE SCALE GENOMIC DNA]</scope>
    <source>
        <strain evidence="8">ATCC 49802 / DSM 20745 / S 6022</strain>
    </source>
</reference>
<keyword evidence="6" id="KW-0317">Glutathione biosynthesis</keyword>
<protein>
    <recommendedName>
        <fullName evidence="6">Glutathione hydrolase proenzyme</fullName>
        <ecNumber evidence="6">2.3.2.2</ecNumber>
        <ecNumber evidence="6">3.4.19.13</ecNumber>
    </recommendedName>
    <component>
        <recommendedName>
            <fullName evidence="6">Glutathione hydrolase large chain</fullName>
        </recommendedName>
    </component>
    <component>
        <recommendedName>
            <fullName evidence="6">Glutathione hydrolase small chain</fullName>
        </recommendedName>
    </component>
</protein>
<keyword evidence="6" id="KW-0378">Hydrolase</keyword>
<evidence type="ECO:0000256" key="5">
    <source>
        <dbReference type="PIRSR" id="PIRSR600101-2"/>
    </source>
</evidence>
<evidence type="ECO:0000256" key="6">
    <source>
        <dbReference type="RuleBase" id="RU368036"/>
    </source>
</evidence>
<dbReference type="UniPathway" id="UPA00204"/>
<dbReference type="EMBL" id="CP001823">
    <property type="protein sequence ID" value="ACZ38782.1"/>
    <property type="molecule type" value="Genomic_DNA"/>
</dbReference>
<dbReference type="RefSeq" id="WP_012871829.1">
    <property type="nucleotide sequence ID" value="NC_013523.1"/>
</dbReference>
<gene>
    <name evidence="7" type="ordered locus">Sthe_1347</name>
</gene>
<comment type="catalytic activity">
    <reaction evidence="2 6">
        <text>glutathione + H2O = L-cysteinylglycine + L-glutamate</text>
        <dbReference type="Rhea" id="RHEA:28807"/>
        <dbReference type="ChEBI" id="CHEBI:15377"/>
        <dbReference type="ChEBI" id="CHEBI:29985"/>
        <dbReference type="ChEBI" id="CHEBI:57925"/>
        <dbReference type="ChEBI" id="CHEBI:61694"/>
        <dbReference type="EC" id="3.4.19.13"/>
    </reaction>
</comment>
<feature type="binding site" evidence="5">
    <location>
        <position position="430"/>
    </location>
    <ligand>
        <name>L-glutamate</name>
        <dbReference type="ChEBI" id="CHEBI:29985"/>
    </ligand>
</feature>
<comment type="PTM">
    <text evidence="6">Cleaved by autocatalysis into a large and a small subunit.</text>
</comment>
<evidence type="ECO:0000256" key="2">
    <source>
        <dbReference type="ARBA" id="ARBA00001089"/>
    </source>
</evidence>
<dbReference type="eggNOG" id="COG0405">
    <property type="taxonomic scope" value="Bacteria"/>
</dbReference>
<name>D1C3G5_SPHTD</name>
<sequence>MTQVLGRPTTLAVEGMVATPHYLASVAGLRALQSGGNAVDAAVAANAVLTVVYPHMCALGGDAFFLIWEPGEGRLHALNGSGRSPAAASIDALTAAGHTTMPQRGALAVTVPGTVHAWETVLDRFGTFGLSDLLQPAIAYAERGFPVSPGLHAAIAQARPLLEQQDAAARQFLPGGKVPAVGDVLRQPDLAASLRLIAGRGADAFYKGAIAQSIVDSLREHGGLMTLDDMAVHRSDWVEPLRTTYRGVELVELPPNTQGVTALQMANIVEGFDVAGLGYGSAELIHRCVEAKKLAFVDRDRYITDPERVPIPIERLIAKEYAAELRQRIDPDRAWTPEADSPGGGDTVYLCVVDRNGMAVSLIQSIFQGFGSGLVADGTGIVLNNRGASFTLDPDAANRLEPSKRPMHTLIPAMLLRDGQPWVVLGTMGGHGQAQTHLQLLLNLVDFGMEPQAAIEAPRWVSGRGTPDDPAHVLRIEPGFGAATIERLRAMGHEARATEPFSSLMGHAQMIQVDRERGILLGAADPRADGYALGW</sequence>
<dbReference type="GO" id="GO:0006751">
    <property type="term" value="P:glutathione catabolic process"/>
    <property type="evidence" value="ECO:0007669"/>
    <property type="project" value="UniProtKB-UniRule"/>
</dbReference>
<comment type="catalytic activity">
    <reaction evidence="1 6">
        <text>an S-substituted glutathione + H2O = an S-substituted L-cysteinylglycine + L-glutamate</text>
        <dbReference type="Rhea" id="RHEA:59468"/>
        <dbReference type="ChEBI" id="CHEBI:15377"/>
        <dbReference type="ChEBI" id="CHEBI:29985"/>
        <dbReference type="ChEBI" id="CHEBI:90779"/>
        <dbReference type="ChEBI" id="CHEBI:143103"/>
        <dbReference type="EC" id="3.4.19.13"/>
    </reaction>
</comment>
<proteinExistence type="inferred from homology"/>
<dbReference type="AlphaFoldDB" id="D1C3G5"/>
<dbReference type="InParanoid" id="D1C3G5"/>
<keyword evidence="6 7" id="KW-0012">Acyltransferase</keyword>
<dbReference type="PRINTS" id="PR01210">
    <property type="entry name" value="GGTRANSPTASE"/>
</dbReference>
<keyword evidence="6" id="KW-0865">Zymogen</keyword>
<reference evidence="7 8" key="2">
    <citation type="journal article" date="2010" name="Stand. Genomic Sci.">
        <title>Complete genome sequence of Desulfohalobium retbaense type strain (HR(100)).</title>
        <authorList>
            <person name="Spring S."/>
            <person name="Nolan M."/>
            <person name="Lapidus A."/>
            <person name="Glavina Del Rio T."/>
            <person name="Copeland A."/>
            <person name="Tice H."/>
            <person name="Cheng J.F."/>
            <person name="Lucas S."/>
            <person name="Land M."/>
            <person name="Chen F."/>
            <person name="Bruce D."/>
            <person name="Goodwin L."/>
            <person name="Pitluck S."/>
            <person name="Ivanova N."/>
            <person name="Mavromatis K."/>
            <person name="Mikhailova N."/>
            <person name="Pati A."/>
            <person name="Chen A."/>
            <person name="Palaniappan K."/>
            <person name="Hauser L."/>
            <person name="Chang Y.J."/>
            <person name="Jeffries C.D."/>
            <person name="Munk C."/>
            <person name="Kiss H."/>
            <person name="Chain P."/>
            <person name="Han C."/>
            <person name="Brettin T."/>
            <person name="Detter J.C."/>
            <person name="Schuler E."/>
            <person name="Goker M."/>
            <person name="Rohde M."/>
            <person name="Bristow J."/>
            <person name="Eisen J.A."/>
            <person name="Markowitz V."/>
            <person name="Hugenholtz P."/>
            <person name="Kyrpides N.C."/>
            <person name="Klenk H.P."/>
        </authorList>
    </citation>
    <scope>NUCLEOTIDE SEQUENCE [LARGE SCALE GENOMIC DNA]</scope>
    <source>
        <strain evidence="8">ATCC 49802 / DSM 20745 / S 6022</strain>
    </source>
</reference>
<dbReference type="Proteomes" id="UP000002027">
    <property type="component" value="Chromosome 1"/>
</dbReference>
<dbReference type="GO" id="GO:0006750">
    <property type="term" value="P:glutathione biosynthetic process"/>
    <property type="evidence" value="ECO:0007669"/>
    <property type="project" value="UniProtKB-KW"/>
</dbReference>
<dbReference type="PANTHER" id="PTHR43881">
    <property type="entry name" value="GAMMA-GLUTAMYLTRANSPEPTIDASE (AFU_ORTHOLOGUE AFUA_4G13580)"/>
    <property type="match status" value="1"/>
</dbReference>
<evidence type="ECO:0000313" key="7">
    <source>
        <dbReference type="EMBL" id="ACZ38782.1"/>
    </source>
</evidence>
<dbReference type="InterPro" id="IPR043137">
    <property type="entry name" value="GGT_ssub_C"/>
</dbReference>
<dbReference type="NCBIfam" id="TIGR00066">
    <property type="entry name" value="g_glut_trans"/>
    <property type="match status" value="1"/>
</dbReference>
<dbReference type="GO" id="GO:0036374">
    <property type="term" value="F:glutathione hydrolase activity"/>
    <property type="evidence" value="ECO:0007669"/>
    <property type="project" value="UniProtKB-UniRule"/>
</dbReference>
<dbReference type="HOGENOM" id="CLU_014813_3_2_0"/>
<dbReference type="Gene3D" id="1.10.246.130">
    <property type="match status" value="1"/>
</dbReference>
<dbReference type="PANTHER" id="PTHR43881:SF1">
    <property type="entry name" value="GAMMA-GLUTAMYLTRANSPEPTIDASE (AFU_ORTHOLOGUE AFUA_4G13580)"/>
    <property type="match status" value="1"/>
</dbReference>
<dbReference type="KEGG" id="sti:Sthe_1347"/>
<accession>D1C3G5</accession>
<dbReference type="InterPro" id="IPR029055">
    <property type="entry name" value="Ntn_hydrolases_N"/>
</dbReference>
<keyword evidence="8" id="KW-1185">Reference proteome</keyword>
<dbReference type="MEROPS" id="T03.025"/>
<dbReference type="GO" id="GO:0103068">
    <property type="term" value="F:leukotriene C4 gamma-glutamyl transferase activity"/>
    <property type="evidence" value="ECO:0007669"/>
    <property type="project" value="UniProtKB-EC"/>
</dbReference>
<comment type="pathway">
    <text evidence="6">Sulfur metabolism; glutathione metabolism.</text>
</comment>
<dbReference type="STRING" id="479434.Sthe_1347"/>